<dbReference type="OrthoDB" id="1673781at2759"/>
<comment type="subcellular location">
    <subcellularLocation>
        <location evidence="4">Cytoplasm</location>
        <location evidence="4">Cytosol</location>
    </subcellularLocation>
    <subcellularLocation>
        <location evidence="4">Nucleus</location>
    </subcellularLocation>
</comment>
<dbReference type="InterPro" id="IPR036641">
    <property type="entry name" value="HPT_dom_sf"/>
</dbReference>
<comment type="domain">
    <text evidence="4">Histidine-containing phosphotransfer domain (HPt) contains an active histidine that mediates the phosphotransfer.</text>
</comment>
<keyword evidence="3" id="KW-0597">Phosphoprotein</keyword>
<dbReference type="FunFam" id="1.20.120.160:FF:000005">
    <property type="entry name" value="Histidine-containing phosphotransfer protein 4"/>
    <property type="match status" value="1"/>
</dbReference>
<sequence length="141" mass="16553">MDRNQMRKQIACLRNSFFDEGFLDEQFLQLEDLQDDANPNFVEEIVTSFYGDSVRLLRNLEMALEKRPFDFCKLENYMHLFKGSSSSIGAIKVKRECTRFQDYCKAGNAEGCINSYQQVKQEHAILRRKLETYFKLARQAA</sequence>
<dbReference type="AlphaFoldDB" id="A0A166J5B2"/>
<evidence type="ECO:0000313" key="6">
    <source>
        <dbReference type="EMBL" id="KZN11805.1"/>
    </source>
</evidence>
<keyword evidence="1 4" id="KW-0932">Cytokinin signaling pathway</keyword>
<feature type="modified residue" description="Phosphohistidine" evidence="3">
    <location>
        <position position="79"/>
    </location>
</feature>
<name>A0A166J5B2_DAUCS</name>
<reference evidence="6" key="1">
    <citation type="journal article" date="2016" name="Nat. Genet.">
        <title>A high-quality carrot genome assembly provides new insights into carotenoid accumulation and asterid genome evolution.</title>
        <authorList>
            <person name="Iorizzo M."/>
            <person name="Ellison S."/>
            <person name="Senalik D."/>
            <person name="Zeng P."/>
            <person name="Satapoomin P."/>
            <person name="Huang J."/>
            <person name="Bowman M."/>
            <person name="Iovene M."/>
            <person name="Sanseverino W."/>
            <person name="Cavagnaro P."/>
            <person name="Yildiz M."/>
            <person name="Macko-Podgorni A."/>
            <person name="Moranska E."/>
            <person name="Grzebelus E."/>
            <person name="Grzebelus D."/>
            <person name="Ashrafi H."/>
            <person name="Zheng Z."/>
            <person name="Cheng S."/>
            <person name="Spooner D."/>
            <person name="Van Deynze A."/>
            <person name="Simon P."/>
        </authorList>
    </citation>
    <scope>NUCLEOTIDE SEQUENCE [LARGE SCALE GENOMIC DNA]</scope>
    <source>
        <tissue evidence="6">Leaf</tissue>
    </source>
</reference>
<dbReference type="PROSITE" id="PS50894">
    <property type="entry name" value="HPT"/>
    <property type="match status" value="1"/>
</dbReference>
<dbReference type="STRING" id="79200.A0A166J5B2"/>
<dbReference type="GO" id="GO:0000160">
    <property type="term" value="P:phosphorelay signal transduction system"/>
    <property type="evidence" value="ECO:0007669"/>
    <property type="project" value="UniProtKB-UniRule"/>
</dbReference>
<dbReference type="PANTHER" id="PTHR28242">
    <property type="entry name" value="PHOSPHORELAY INTERMEDIATE PROTEIN YPD1"/>
    <property type="match status" value="1"/>
</dbReference>
<comment type="caution">
    <text evidence="6">The sequence shown here is derived from an EMBL/GenBank/DDBJ whole genome shotgun (WGS) entry which is preliminary data.</text>
</comment>
<dbReference type="GO" id="GO:0043424">
    <property type="term" value="F:protein histidine kinase binding"/>
    <property type="evidence" value="ECO:0007669"/>
    <property type="project" value="UniProtKB-UniRule"/>
</dbReference>
<dbReference type="InterPro" id="IPR008207">
    <property type="entry name" value="Sig_transdc_His_kin_Hpt_dom"/>
</dbReference>
<keyword evidence="2 4" id="KW-0902">Two-component regulatory system</keyword>
<evidence type="ECO:0000256" key="1">
    <source>
        <dbReference type="ARBA" id="ARBA00022864"/>
    </source>
</evidence>
<feature type="domain" description="HPt" evidence="5">
    <location>
        <begin position="38"/>
        <end position="141"/>
    </location>
</feature>
<dbReference type="Gene3D" id="1.20.120.160">
    <property type="entry name" value="HPT domain"/>
    <property type="match status" value="1"/>
</dbReference>
<dbReference type="GO" id="GO:0005634">
    <property type="term" value="C:nucleus"/>
    <property type="evidence" value="ECO:0007669"/>
    <property type="project" value="UniProtKB-SubCell"/>
</dbReference>
<accession>A0A166J5B2</accession>
<dbReference type="GO" id="GO:0009927">
    <property type="term" value="F:histidine phosphotransfer kinase activity"/>
    <property type="evidence" value="ECO:0007669"/>
    <property type="project" value="UniProtKB-UniRule"/>
</dbReference>
<dbReference type="Gramene" id="KZN11805">
    <property type="protein sequence ID" value="KZN11805"/>
    <property type="gene ID" value="DCAR_004461"/>
</dbReference>
<comment type="function">
    <text evidence="4">Functions as a two-component phosphorelay mediators between cytokinin sensor histidine kinases and response regulators (B-type ARRs). Plays an important role in propagating cytokinin signal transduction.</text>
</comment>
<dbReference type="KEGG" id="dcr:108198023"/>
<evidence type="ECO:0000256" key="4">
    <source>
        <dbReference type="RuleBase" id="RU369004"/>
    </source>
</evidence>
<evidence type="ECO:0000256" key="2">
    <source>
        <dbReference type="ARBA" id="ARBA00023012"/>
    </source>
</evidence>
<dbReference type="GO" id="GO:0009736">
    <property type="term" value="P:cytokinin-activated signaling pathway"/>
    <property type="evidence" value="ECO:0007669"/>
    <property type="project" value="UniProtKB-KW"/>
</dbReference>
<proteinExistence type="predicted"/>
<dbReference type="InterPro" id="IPR045871">
    <property type="entry name" value="AHP1-5/YPD1"/>
</dbReference>
<evidence type="ECO:0000256" key="3">
    <source>
        <dbReference type="PROSITE-ProRule" id="PRU00110"/>
    </source>
</evidence>
<dbReference type="PANTHER" id="PTHR28242:SF51">
    <property type="entry name" value="HISTIDINE-CONTAINING PHOSPHOTRANSFER PROTEIN"/>
    <property type="match status" value="1"/>
</dbReference>
<dbReference type="GO" id="GO:0005829">
    <property type="term" value="C:cytosol"/>
    <property type="evidence" value="ECO:0007669"/>
    <property type="project" value="UniProtKB-SubCell"/>
</dbReference>
<dbReference type="SUPFAM" id="SSF47226">
    <property type="entry name" value="Histidine-containing phosphotransfer domain, HPT domain"/>
    <property type="match status" value="1"/>
</dbReference>
<dbReference type="OMA" id="KHSLFDQ"/>
<organism evidence="6">
    <name type="scientific">Daucus carota subsp. sativus</name>
    <name type="common">Carrot</name>
    <dbReference type="NCBI Taxonomy" id="79200"/>
    <lineage>
        <taxon>Eukaryota</taxon>
        <taxon>Viridiplantae</taxon>
        <taxon>Streptophyta</taxon>
        <taxon>Embryophyta</taxon>
        <taxon>Tracheophyta</taxon>
        <taxon>Spermatophyta</taxon>
        <taxon>Magnoliopsida</taxon>
        <taxon>eudicotyledons</taxon>
        <taxon>Gunneridae</taxon>
        <taxon>Pentapetalae</taxon>
        <taxon>asterids</taxon>
        <taxon>campanulids</taxon>
        <taxon>Apiales</taxon>
        <taxon>Apiaceae</taxon>
        <taxon>Apioideae</taxon>
        <taxon>Scandiceae</taxon>
        <taxon>Daucinae</taxon>
        <taxon>Daucus</taxon>
        <taxon>Daucus sect. Daucus</taxon>
    </lineage>
</organism>
<dbReference type="Pfam" id="PF01627">
    <property type="entry name" value="Hpt"/>
    <property type="match status" value="1"/>
</dbReference>
<gene>
    <name evidence="6" type="ORF">DCAR_004461</name>
</gene>
<protein>
    <recommendedName>
        <fullName evidence="4">Histidine-containing phosphotransfer protein</fullName>
    </recommendedName>
</protein>
<evidence type="ECO:0000259" key="5">
    <source>
        <dbReference type="PROSITE" id="PS50894"/>
    </source>
</evidence>
<dbReference type="EMBL" id="LNRQ01000001">
    <property type="protein sequence ID" value="KZN11805.1"/>
    <property type="molecule type" value="Genomic_DNA"/>
</dbReference>